<dbReference type="Gene3D" id="1.20.58.1290">
    <property type="entry name" value="CarD-like, C-terminal domain"/>
    <property type="match status" value="1"/>
</dbReference>
<dbReference type="EMBL" id="JACIJE010000014">
    <property type="protein sequence ID" value="MBB5691616.1"/>
    <property type="molecule type" value="Genomic_DNA"/>
</dbReference>
<dbReference type="SMART" id="SM01058">
    <property type="entry name" value="CarD_TRCF"/>
    <property type="match status" value="1"/>
</dbReference>
<proteinExistence type="predicted"/>
<accession>A0A840XUQ0</accession>
<protein>
    <submittedName>
        <fullName evidence="2">CarD family transcriptional regulator</fullName>
    </submittedName>
</protein>
<dbReference type="PANTHER" id="PTHR38447">
    <property type="entry name" value="TRANSCRIPTION FACTOR YDEB-RELATED"/>
    <property type="match status" value="1"/>
</dbReference>
<dbReference type="Pfam" id="PF21095">
    <property type="entry name" value="CarD_C"/>
    <property type="match status" value="1"/>
</dbReference>
<evidence type="ECO:0000259" key="1">
    <source>
        <dbReference type="SMART" id="SM01058"/>
    </source>
</evidence>
<dbReference type="InterPro" id="IPR048792">
    <property type="entry name" value="CarD_C"/>
</dbReference>
<dbReference type="InterPro" id="IPR036101">
    <property type="entry name" value="CarD-like/TRCF_RID_sf"/>
</dbReference>
<dbReference type="GO" id="GO:0009303">
    <property type="term" value="P:rRNA transcription"/>
    <property type="evidence" value="ECO:0007669"/>
    <property type="project" value="TreeGrafter"/>
</dbReference>
<gene>
    <name evidence="2" type="ORF">FHS88_003773</name>
</gene>
<dbReference type="Pfam" id="PF02559">
    <property type="entry name" value="CarD_TRCF_RID"/>
    <property type="match status" value="1"/>
</dbReference>
<dbReference type="AlphaFoldDB" id="A0A840XUQ0"/>
<dbReference type="InterPro" id="IPR052531">
    <property type="entry name" value="CarD-like_regulator"/>
</dbReference>
<evidence type="ECO:0000313" key="2">
    <source>
        <dbReference type="EMBL" id="MBB5691616.1"/>
    </source>
</evidence>
<organism evidence="2 3">
    <name type="scientific">Neoroseomonas alkaliterrae</name>
    <dbReference type="NCBI Taxonomy" id="1452450"/>
    <lineage>
        <taxon>Bacteria</taxon>
        <taxon>Pseudomonadati</taxon>
        <taxon>Pseudomonadota</taxon>
        <taxon>Alphaproteobacteria</taxon>
        <taxon>Acetobacterales</taxon>
        <taxon>Acetobacteraceae</taxon>
        <taxon>Neoroseomonas</taxon>
    </lineage>
</organism>
<evidence type="ECO:0000313" key="3">
    <source>
        <dbReference type="Proteomes" id="UP000562254"/>
    </source>
</evidence>
<dbReference type="Proteomes" id="UP000562254">
    <property type="component" value="Unassembled WGS sequence"/>
</dbReference>
<dbReference type="PANTHER" id="PTHR38447:SF1">
    <property type="entry name" value="RNA POLYMERASE-BINDING TRANSCRIPTION FACTOR CARD"/>
    <property type="match status" value="1"/>
</dbReference>
<sequence length="194" mass="20513">MLEADPGHGSASRAGMPPFLAASGSAGLISPGDAVVHPVHGIGRFEARESQELDGERLDVLRLRFPERRLTLRVPVAKAGRCGLRLPMAPEAVGRVLAVLAGAPRASRAIWARRAVELNAKLNSGDPMLVAEVVRDLGRHADRADQPLGERFLFEQAVERLAGEIAEVEGCSRPEAAARILGILAARRAGSGAV</sequence>
<keyword evidence="3" id="KW-1185">Reference proteome</keyword>
<comment type="caution">
    <text evidence="2">The sequence shown here is derived from an EMBL/GenBank/DDBJ whole genome shotgun (WGS) entry which is preliminary data.</text>
</comment>
<dbReference type="Gene3D" id="2.40.10.170">
    <property type="match status" value="1"/>
</dbReference>
<dbReference type="SUPFAM" id="SSF141259">
    <property type="entry name" value="CarD-like"/>
    <property type="match status" value="1"/>
</dbReference>
<dbReference type="RefSeq" id="WP_184487018.1">
    <property type="nucleotide sequence ID" value="NZ_JAAEDJ010000152.1"/>
</dbReference>
<feature type="domain" description="CarD-like/TRCF RNAP-interacting" evidence="1">
    <location>
        <begin position="28"/>
        <end position="138"/>
    </location>
</feature>
<name>A0A840XUQ0_9PROT</name>
<dbReference type="InterPro" id="IPR042215">
    <property type="entry name" value="CarD-like_C"/>
</dbReference>
<reference evidence="2 3" key="1">
    <citation type="submission" date="2020-08" db="EMBL/GenBank/DDBJ databases">
        <title>Genomic Encyclopedia of Type Strains, Phase IV (KMG-IV): sequencing the most valuable type-strain genomes for metagenomic binning, comparative biology and taxonomic classification.</title>
        <authorList>
            <person name="Goeker M."/>
        </authorList>
    </citation>
    <scope>NUCLEOTIDE SEQUENCE [LARGE SCALE GENOMIC DNA]</scope>
    <source>
        <strain evidence="2 3">DSM 25895</strain>
    </source>
</reference>
<dbReference type="InterPro" id="IPR003711">
    <property type="entry name" value="CarD-like/TRCF_RID"/>
</dbReference>